<dbReference type="Proteomes" id="UP000001554">
    <property type="component" value="Chromosome 3"/>
</dbReference>
<sequence>MILAPVHSIFLCKPEINQRRAQASAVLQSLWKPLWRHRHISLQTKQRVYNSSVISVLLYGSETWAMNNTLAARLDGFDSRALRRITGTRWHERVRNTELREQTGQPPASSLAAMRRVRWYGHVLRLPPEHPTRALLDFNPKKAGWRRPRGAPRTRWMDVVTRDLQSINITLHQAQQAATNRGWWRTINIHVYCITPTSADENDTEADKPQDCQDILDNDETTPSGVYMVYPRDNLGGFLVFCDMDTDGGGWTLFQRRQDGTVDFFRGWADYKTGFPSNLNGEFWLGNDNLYRLAVQKVYQLRVDMEDVEEKHVYAAYSTFVISPESQNYKLHIGTYSGTSGNSLTGHDGKPFSTKDRDNDEDSVNCAQSYKGAWWYVDCHSSNLNGLYHLGPHESNADGVNWNRWKGYNYSLKRTEMKIRPAP</sequence>
<feature type="region of interest" description="Disordered" evidence="2">
    <location>
        <begin position="342"/>
        <end position="362"/>
    </location>
</feature>
<keyword evidence="1" id="KW-1015">Disulfide bond</keyword>
<dbReference type="InterPro" id="IPR020837">
    <property type="entry name" value="Fibrinogen_CS"/>
</dbReference>
<evidence type="ECO:0000256" key="2">
    <source>
        <dbReference type="SAM" id="MobiDB-lite"/>
    </source>
</evidence>
<dbReference type="PANTHER" id="PTHR19143:SF458">
    <property type="entry name" value="FIBRINOGEN C-TERMINAL DOMAIN-CONTAINING PROTEIN-RELATED"/>
    <property type="match status" value="1"/>
</dbReference>
<dbReference type="SMART" id="SM00186">
    <property type="entry name" value="FBG"/>
    <property type="match status" value="1"/>
</dbReference>
<feature type="compositionally biased region" description="Basic and acidic residues" evidence="2">
    <location>
        <begin position="347"/>
        <end position="358"/>
    </location>
</feature>
<accession>A0A9J7KU53</accession>
<reference evidence="4" key="1">
    <citation type="journal article" date="2020" name="Nat. Ecol. Evol.">
        <title>Deeply conserved synteny resolves early events in vertebrate evolution.</title>
        <authorList>
            <person name="Simakov O."/>
            <person name="Marletaz F."/>
            <person name="Yue J.X."/>
            <person name="O'Connell B."/>
            <person name="Jenkins J."/>
            <person name="Brandt A."/>
            <person name="Calef R."/>
            <person name="Tung C.H."/>
            <person name="Huang T.K."/>
            <person name="Schmutz J."/>
            <person name="Satoh N."/>
            <person name="Yu J.K."/>
            <person name="Putnam N.H."/>
            <person name="Green R.E."/>
            <person name="Rokhsar D.S."/>
        </authorList>
    </citation>
    <scope>NUCLEOTIDE SEQUENCE [LARGE SCALE GENOMIC DNA]</scope>
    <source>
        <strain evidence="4">S238N-H82</strain>
    </source>
</reference>
<keyword evidence="4" id="KW-1185">Reference proteome</keyword>
<proteinExistence type="predicted"/>
<dbReference type="GO" id="GO:0005615">
    <property type="term" value="C:extracellular space"/>
    <property type="evidence" value="ECO:0000318"/>
    <property type="project" value="GO_Central"/>
</dbReference>
<dbReference type="PANTHER" id="PTHR19143">
    <property type="entry name" value="FIBRINOGEN/TENASCIN/ANGIOPOEITIN"/>
    <property type="match status" value="1"/>
</dbReference>
<dbReference type="InterPro" id="IPR002181">
    <property type="entry name" value="Fibrinogen_a/b/g_C_dom"/>
</dbReference>
<dbReference type="Gene3D" id="3.90.215.10">
    <property type="entry name" value="Gamma Fibrinogen, chain A, domain 1"/>
    <property type="match status" value="1"/>
</dbReference>
<dbReference type="InterPro" id="IPR014716">
    <property type="entry name" value="Fibrinogen_a/b/g_C_1"/>
</dbReference>
<dbReference type="PROSITE" id="PS51406">
    <property type="entry name" value="FIBRINOGEN_C_2"/>
    <property type="match status" value="1"/>
</dbReference>
<organism evidence="4 5">
    <name type="scientific">Branchiostoma floridae</name>
    <name type="common">Florida lancelet</name>
    <name type="synonym">Amphioxus</name>
    <dbReference type="NCBI Taxonomy" id="7739"/>
    <lineage>
        <taxon>Eukaryota</taxon>
        <taxon>Metazoa</taxon>
        <taxon>Chordata</taxon>
        <taxon>Cephalochordata</taxon>
        <taxon>Leptocardii</taxon>
        <taxon>Amphioxiformes</taxon>
        <taxon>Branchiostomatidae</taxon>
        <taxon>Branchiostoma</taxon>
    </lineage>
</organism>
<dbReference type="Pfam" id="PF00147">
    <property type="entry name" value="Fibrinogen_C"/>
    <property type="match status" value="1"/>
</dbReference>
<dbReference type="KEGG" id="bfo:118411679"/>
<dbReference type="AlphaFoldDB" id="A0A9J7KU53"/>
<dbReference type="SUPFAM" id="SSF56496">
    <property type="entry name" value="Fibrinogen C-terminal domain-like"/>
    <property type="match status" value="1"/>
</dbReference>
<dbReference type="OrthoDB" id="5794356at2759"/>
<dbReference type="NCBIfam" id="NF040941">
    <property type="entry name" value="GGGWT_bact"/>
    <property type="match status" value="1"/>
</dbReference>
<dbReference type="InterPro" id="IPR050373">
    <property type="entry name" value="Fibrinogen_C-term_domain"/>
</dbReference>
<dbReference type="InterPro" id="IPR036056">
    <property type="entry name" value="Fibrinogen-like_C"/>
</dbReference>
<evidence type="ECO:0000313" key="5">
    <source>
        <dbReference type="RefSeq" id="XP_035670050.1"/>
    </source>
</evidence>
<name>A0A9J7KU53_BRAFL</name>
<reference evidence="5" key="2">
    <citation type="submission" date="2025-08" db="UniProtKB">
        <authorList>
            <consortium name="RefSeq"/>
        </authorList>
    </citation>
    <scope>IDENTIFICATION</scope>
    <source>
        <strain evidence="5">S238N-H82</strain>
        <tissue evidence="5">Testes</tissue>
    </source>
</reference>
<dbReference type="CDD" id="cd00087">
    <property type="entry name" value="FReD"/>
    <property type="match status" value="1"/>
</dbReference>
<evidence type="ECO:0000256" key="1">
    <source>
        <dbReference type="ARBA" id="ARBA00023157"/>
    </source>
</evidence>
<dbReference type="RefSeq" id="XP_035670050.1">
    <property type="nucleotide sequence ID" value="XM_035814157.1"/>
</dbReference>
<dbReference type="PROSITE" id="PS00514">
    <property type="entry name" value="FIBRINOGEN_C_1"/>
    <property type="match status" value="1"/>
</dbReference>
<evidence type="ECO:0000259" key="3">
    <source>
        <dbReference type="PROSITE" id="PS51406"/>
    </source>
</evidence>
<protein>
    <submittedName>
        <fullName evidence="5">LOW QUALITY PROTEIN: ficolin-1-like</fullName>
    </submittedName>
</protein>
<dbReference type="GeneID" id="118411679"/>
<gene>
    <name evidence="5" type="primary">LOC118411679</name>
</gene>
<evidence type="ECO:0000313" key="4">
    <source>
        <dbReference type="Proteomes" id="UP000001554"/>
    </source>
</evidence>
<feature type="domain" description="Fibrinogen C-terminal" evidence="3">
    <location>
        <begin position="203"/>
        <end position="423"/>
    </location>
</feature>
<dbReference type="FunFam" id="3.90.215.10:FF:000001">
    <property type="entry name" value="Tenascin isoform 1"/>
    <property type="match status" value="1"/>
</dbReference>